<dbReference type="InterPro" id="IPR027417">
    <property type="entry name" value="P-loop_NTPase"/>
</dbReference>
<name>A0A160T536_9CHLR</name>
<feature type="domain" description="Novel STAND NTPase 1" evidence="4">
    <location>
        <begin position="27"/>
        <end position="416"/>
    </location>
</feature>
<dbReference type="Proteomes" id="UP000215027">
    <property type="component" value="Chromosome I"/>
</dbReference>
<keyword evidence="6" id="KW-1185">Reference proteome</keyword>
<evidence type="ECO:0000259" key="4">
    <source>
        <dbReference type="Pfam" id="PF20703"/>
    </source>
</evidence>
<evidence type="ECO:0000313" key="6">
    <source>
        <dbReference type="Proteomes" id="UP000215027"/>
    </source>
</evidence>
<accession>A0A160T536</accession>
<dbReference type="Pfam" id="PF20703">
    <property type="entry name" value="nSTAND1"/>
    <property type="match status" value="1"/>
</dbReference>
<dbReference type="SUPFAM" id="SSF52540">
    <property type="entry name" value="P-loop containing nucleoside triphosphate hydrolases"/>
    <property type="match status" value="1"/>
</dbReference>
<organism evidence="5 6">
    <name type="scientific">Candidatus Promineifilum breve</name>
    <dbReference type="NCBI Taxonomy" id="1806508"/>
    <lineage>
        <taxon>Bacteria</taxon>
        <taxon>Bacillati</taxon>
        <taxon>Chloroflexota</taxon>
        <taxon>Ardenticatenia</taxon>
        <taxon>Candidatus Promineifilales</taxon>
        <taxon>Candidatus Promineifilaceae</taxon>
        <taxon>Candidatus Promineifilum</taxon>
    </lineage>
</organism>
<sequence>MATLGNTAPNAASTPAPVADDAEAHKPYVGPRTFQPSEAARFFGRDREARDLIARIISERFLLFYAQSGAGKSSLINTRIVPGLEAEGFEVLPIARVSGHDGRFVTAENIYVYNLLSSLHKHENAPPALGTMNIAHFLDNLVCHDGVFFYDDAYVWPDDAELKPRVLIIDQFEEITTTNTPFWEQREPFFRQLGEALAADETLWVVLSLREDFLAGLDRYLHLVNNGIRQRFYMQQLNRDAAIEAICRPVVERRPFEPGAVEELVDNLMTSRRQDEPGGENHQAEFVEPVQLQAVCYQMWEKLQTRPGPTITLQDVRDFADVDTALVSFYEDTIADTLAWAATRPEPAITETDLRHWFETKLVTESGTRNMVFRGQEVSGDLPTPVADYLRSRFIMREVVRPGGVWYELVHDGFIKPIQDANRKWLERQPLLQLAQQWESSDRSETRLLTGSQFEEFSATKWQALGPRVAAFMEASRLGRRDLERRKALLRTMGIGAALLFLIMMVIFLYRSGLSAEAQRNELATRNAELNQSNAIKDANATAVADANVAIQSQNVALSTRQAELDEANEALRASRLVDNAADYLAQGSLEPAILLSYKALEINEADPTRRIRAVLFNALSRKIEGGTPDSPLRGVHLAPVDTAGYPLPLGDLFTGPEPDTLATLVDGVIHTWPVDASGEPPVATPYALPAAVGPGLSRAAFHAGQGLLATVADAGLSLWRPADAADPGRQLLVEGDITTLAFSPDGGQLAVAQACAGPGQCPIHIFALDLTGEPAPIAPLFTMPQPAEVIDLAFLADGRLAWTDSYGVIVMDPATQTSETLPRATGQKGKISALAVAPTTNLLIVAGCDDIALLLPDGSTPTPPPAGAPARCDDDDDPWLEWWFLGPKNPANFRLDVAAPLDLIFLPDREQMLFVRRNGAAGVFTYGSVSEELARANACAVAGRNLTAEEWLQANPEASAEAYEPYCLDLPSHPSVLAPLVQACHDQPEATAAACWSALSARVGGEIDPAQLQAFDERLVAARAGLSAQRRTTSLRYLAEAGALARALPDGLRPLLNATLAAEYTALCIDGAVTDSPALSEACAFGSDSAAALLGQGAEAAGDQRLWRIEGQAGQVLIAAVEVLEGGDATLRLLDGDGTVELAYNDDYNGLNPRLMSRLADDGHYQIEVGWLGLPGRYRLTTQVETPELLPVGAAVAAEADRVLWRFNGRAGDLVNLALDAGNPGNDARLRLLDANFVEVAFNDDFQGFDPQLDVPLTADGPYYVEVSWNGAPGPYSLTLTKSEVEAIALGDTLEAIDPEQRLWRFDGRAGDYVIIAVTAPDVDADLLLRLKGPSGSELLYSDAYYSGAIDPQREQIETLLLEDGSYTIEVEWRSPTVAPYTLTTQRIESAALTLGQTVEVTPEQPLWRFDGRVGQQISLSAAPLPGNDIFLHLYDAQYALIGEAYSTYDAPVAQLSTVLTANGPYFVRVGWYFTPEPVTLTTAANEMPLLPLDVAQEAADTGQTWWRYEGQPGEIVVFTVATEAVYDAWLQLRDDQFTVLAYDDALNDGLAQLAYRLPDNGTVLVEVGWWNTPAPYAIRATTLAPQALTPGEPALEAGPDQRIWQVAGRAGELMSFAVQALDGADPILFLRNEQFEILAVNDNFSGLYNPQIAYALPQDGSYYLEVGWNGPPGSYALTASRPVPEALPIERAVTAEAASLWLFSGAAGDLVTIALDAPGDSYHFLRLLDTQFVELATGTEDGGRPNPRLTYLLPADGVYFIEVGTDDNPAPYTLRVERSAPVVLPLDETVAGGVDAPAVWSFVGRAGDIVTAAIAALDDGDTYLSLYDAQHLMVASSDDFDDLNPRLIARLPADGLYTLEMGWQDWSFIEGLTAPVAPMYGPYRLTAAVVPPEPLMIGETVTDVPADRGLWRFTGRAGDVVTLAVEALGGGDNPWLRLLDDQLQTVAFNDNADGLNPRLSVELPADGDYFIEVGWFGEVGTYRLVTE</sequence>
<dbReference type="InterPro" id="IPR015943">
    <property type="entry name" value="WD40/YVTN_repeat-like_dom_sf"/>
</dbReference>
<evidence type="ECO:0000256" key="1">
    <source>
        <dbReference type="SAM" id="MobiDB-lite"/>
    </source>
</evidence>
<feature type="domain" description="Peptidase C-terminal archaeal/bacterial" evidence="3">
    <location>
        <begin position="1912"/>
        <end position="1975"/>
    </location>
</feature>
<dbReference type="InterPro" id="IPR049052">
    <property type="entry name" value="nSTAND1"/>
</dbReference>
<dbReference type="Gene3D" id="2.130.10.10">
    <property type="entry name" value="YVTN repeat-like/Quinoprotein amine dehydrogenase"/>
    <property type="match status" value="1"/>
</dbReference>
<dbReference type="Pfam" id="PF04151">
    <property type="entry name" value="PPC"/>
    <property type="match status" value="1"/>
</dbReference>
<dbReference type="InterPro" id="IPR007280">
    <property type="entry name" value="Peptidase_C_arc/bac"/>
</dbReference>
<feature type="compositionally biased region" description="Low complexity" evidence="1">
    <location>
        <begin position="1"/>
        <end position="19"/>
    </location>
</feature>
<evidence type="ECO:0008006" key="7">
    <source>
        <dbReference type="Google" id="ProtNLM"/>
    </source>
</evidence>
<dbReference type="KEGG" id="pbf:CFX0092_A2681"/>
<feature type="transmembrane region" description="Helical" evidence="2">
    <location>
        <begin position="488"/>
        <end position="510"/>
    </location>
</feature>
<protein>
    <recommendedName>
        <fullName evidence="7">Peptidase C-terminal archaeal/bacterial domain-containing protein</fullName>
    </recommendedName>
</protein>
<gene>
    <name evidence="5" type="ORF">CFX0092_A2681</name>
</gene>
<feature type="region of interest" description="Disordered" evidence="1">
    <location>
        <begin position="1"/>
        <end position="32"/>
    </location>
</feature>
<dbReference type="OrthoDB" id="134501at2"/>
<keyword evidence="2" id="KW-1133">Transmembrane helix</keyword>
<evidence type="ECO:0000259" key="3">
    <source>
        <dbReference type="Pfam" id="PF04151"/>
    </source>
</evidence>
<evidence type="ECO:0000256" key="2">
    <source>
        <dbReference type="SAM" id="Phobius"/>
    </source>
</evidence>
<keyword evidence="2" id="KW-0472">Membrane</keyword>
<dbReference type="SUPFAM" id="SSF101908">
    <property type="entry name" value="Putative isomerase YbhE"/>
    <property type="match status" value="1"/>
</dbReference>
<dbReference type="Gene3D" id="2.60.120.380">
    <property type="match status" value="6"/>
</dbReference>
<dbReference type="EMBL" id="LN890655">
    <property type="protein sequence ID" value="CUS04559.2"/>
    <property type="molecule type" value="Genomic_DNA"/>
</dbReference>
<reference evidence="5" key="1">
    <citation type="submission" date="2016-01" db="EMBL/GenBank/DDBJ databases">
        <authorList>
            <person name="Mcilroy J.S."/>
            <person name="Karst M S."/>
            <person name="Albertsen M."/>
        </authorList>
    </citation>
    <scope>NUCLEOTIDE SEQUENCE</scope>
    <source>
        <strain evidence="5">Cfx-K</strain>
    </source>
</reference>
<proteinExistence type="predicted"/>
<dbReference type="RefSeq" id="WP_095043878.1">
    <property type="nucleotide sequence ID" value="NZ_LN890655.1"/>
</dbReference>
<keyword evidence="2" id="KW-0812">Transmembrane</keyword>
<evidence type="ECO:0000313" key="5">
    <source>
        <dbReference type="EMBL" id="CUS04559.2"/>
    </source>
</evidence>